<dbReference type="EMBL" id="QLSZ01000004">
    <property type="protein sequence ID" value="RAR72779.1"/>
    <property type="molecule type" value="Genomic_DNA"/>
</dbReference>
<proteinExistence type="predicted"/>
<keyword evidence="1" id="KW-0472">Membrane</keyword>
<accession>A0A328YFR5</accession>
<feature type="transmembrane region" description="Helical" evidence="1">
    <location>
        <begin position="7"/>
        <end position="28"/>
    </location>
</feature>
<dbReference type="Proteomes" id="UP000248840">
    <property type="component" value="Unassembled WGS sequence"/>
</dbReference>
<evidence type="ECO:0008006" key="4">
    <source>
        <dbReference type="Google" id="ProtNLM"/>
    </source>
</evidence>
<keyword evidence="1" id="KW-1133">Transmembrane helix</keyword>
<evidence type="ECO:0000313" key="2">
    <source>
        <dbReference type="EMBL" id="RAR72779.1"/>
    </source>
</evidence>
<organism evidence="2 3">
    <name type="scientific">Flavobacterium aciduliphilum</name>
    <dbReference type="NCBI Taxonomy" id="1101402"/>
    <lineage>
        <taxon>Bacteria</taxon>
        <taxon>Pseudomonadati</taxon>
        <taxon>Bacteroidota</taxon>
        <taxon>Flavobacteriia</taxon>
        <taxon>Flavobacteriales</taxon>
        <taxon>Flavobacteriaceae</taxon>
        <taxon>Flavobacterium</taxon>
    </lineage>
</organism>
<comment type="caution">
    <text evidence="2">The sequence shown here is derived from an EMBL/GenBank/DDBJ whole genome shotgun (WGS) entry which is preliminary data.</text>
</comment>
<keyword evidence="1" id="KW-0812">Transmembrane</keyword>
<sequence>MRKFILLFSYLFHPVFIPTFGTLFYVFLSDNYLIKEQYTLLLIQVFMLTVLMPLTFFYVFKALGKIDSVMVSNVSQRKIPLVMQLCLTEILLYKSVTLDRYFELFFFFLGGMGSMFAAFGLIFAQIKASLHMLAMSSLTFFVMGLMHHYQINGVYTLATLMVLCGIVASSRLEMKAHTFEELALGFVLGMMPQVVLWIFWL</sequence>
<reference evidence="2 3" key="1">
    <citation type="submission" date="2018-06" db="EMBL/GenBank/DDBJ databases">
        <title>Genomic Encyclopedia of Archaeal and Bacterial Type Strains, Phase II (KMG-II): from individual species to whole genera.</title>
        <authorList>
            <person name="Goeker M."/>
        </authorList>
    </citation>
    <scope>NUCLEOTIDE SEQUENCE [LARGE SCALE GENOMIC DNA]</scope>
    <source>
        <strain evidence="2 3">DSM 25663</strain>
    </source>
</reference>
<dbReference type="AlphaFoldDB" id="A0A328YFR5"/>
<dbReference type="RefSeq" id="WP_112112774.1">
    <property type="nucleotide sequence ID" value="NZ_QLSZ01000004.1"/>
</dbReference>
<dbReference type="OrthoDB" id="9786064at2"/>
<feature type="transmembrane region" description="Helical" evidence="1">
    <location>
        <begin position="182"/>
        <end position="200"/>
    </location>
</feature>
<feature type="transmembrane region" description="Helical" evidence="1">
    <location>
        <begin position="153"/>
        <end position="170"/>
    </location>
</feature>
<keyword evidence="3" id="KW-1185">Reference proteome</keyword>
<feature type="transmembrane region" description="Helical" evidence="1">
    <location>
        <begin position="40"/>
        <end position="60"/>
    </location>
</feature>
<evidence type="ECO:0000313" key="3">
    <source>
        <dbReference type="Proteomes" id="UP000248840"/>
    </source>
</evidence>
<evidence type="ECO:0000256" key="1">
    <source>
        <dbReference type="SAM" id="Phobius"/>
    </source>
</evidence>
<name>A0A328YFR5_9FLAO</name>
<gene>
    <name evidence="2" type="ORF">CLV55_10438</name>
</gene>
<protein>
    <recommendedName>
        <fullName evidence="4">PAP2 superfamily protein</fullName>
    </recommendedName>
</protein>
<feature type="transmembrane region" description="Helical" evidence="1">
    <location>
        <begin position="104"/>
        <end position="123"/>
    </location>
</feature>